<evidence type="ECO:0000256" key="2">
    <source>
        <dbReference type="ARBA" id="ARBA00023015"/>
    </source>
</evidence>
<dbReference type="InterPro" id="IPR036388">
    <property type="entry name" value="WH-like_DNA-bd_sf"/>
</dbReference>
<dbReference type="SUPFAM" id="SSF53850">
    <property type="entry name" value="Periplasmic binding protein-like II"/>
    <property type="match status" value="1"/>
</dbReference>
<dbReference type="RefSeq" id="WP_274353748.1">
    <property type="nucleotide sequence ID" value="NZ_JAQZSM010000024.1"/>
</dbReference>
<evidence type="ECO:0000256" key="1">
    <source>
        <dbReference type="ARBA" id="ARBA00009437"/>
    </source>
</evidence>
<dbReference type="InterPro" id="IPR000847">
    <property type="entry name" value="LysR_HTH_N"/>
</dbReference>
<dbReference type="Pfam" id="PF00126">
    <property type="entry name" value="HTH_1"/>
    <property type="match status" value="1"/>
</dbReference>
<accession>A0ABT5TD72</accession>
<protein>
    <submittedName>
        <fullName evidence="6">LysR family transcriptional regulator</fullName>
    </submittedName>
</protein>
<dbReference type="Proteomes" id="UP001431784">
    <property type="component" value="Unassembled WGS sequence"/>
</dbReference>
<dbReference type="Gene3D" id="3.40.190.10">
    <property type="entry name" value="Periplasmic binding protein-like II"/>
    <property type="match status" value="2"/>
</dbReference>
<name>A0ABT5TD72_9RHOB</name>
<evidence type="ECO:0000313" key="7">
    <source>
        <dbReference type="Proteomes" id="UP001431784"/>
    </source>
</evidence>
<comment type="similarity">
    <text evidence="1">Belongs to the LysR transcriptional regulatory family.</text>
</comment>
<reference evidence="6" key="1">
    <citation type="submission" date="2023-02" db="EMBL/GenBank/DDBJ databases">
        <title>Description of Roseinatronobacter alkalisoli sp. nov., an alkaliphilic bacerium isolated from soda soil.</title>
        <authorList>
            <person name="Wei W."/>
        </authorList>
    </citation>
    <scope>NUCLEOTIDE SEQUENCE</scope>
    <source>
        <strain evidence="6">HJB301</strain>
    </source>
</reference>
<keyword evidence="3" id="KW-0238">DNA-binding</keyword>
<dbReference type="PRINTS" id="PR00039">
    <property type="entry name" value="HTHLYSR"/>
</dbReference>
<gene>
    <name evidence="6" type="ORF">PUT78_18495</name>
</gene>
<dbReference type="EMBL" id="JAQZSM010000024">
    <property type="protein sequence ID" value="MDD7973077.1"/>
    <property type="molecule type" value="Genomic_DNA"/>
</dbReference>
<dbReference type="Pfam" id="PF03466">
    <property type="entry name" value="LysR_substrate"/>
    <property type="match status" value="1"/>
</dbReference>
<dbReference type="SUPFAM" id="SSF46785">
    <property type="entry name" value="Winged helix' DNA-binding domain"/>
    <property type="match status" value="1"/>
</dbReference>
<comment type="caution">
    <text evidence="6">The sequence shown here is derived from an EMBL/GenBank/DDBJ whole genome shotgun (WGS) entry which is preliminary data.</text>
</comment>
<keyword evidence="4" id="KW-0804">Transcription</keyword>
<evidence type="ECO:0000256" key="4">
    <source>
        <dbReference type="ARBA" id="ARBA00023163"/>
    </source>
</evidence>
<dbReference type="PANTHER" id="PTHR30419">
    <property type="entry name" value="HTH-TYPE TRANSCRIPTIONAL REGULATOR YBHD"/>
    <property type="match status" value="1"/>
</dbReference>
<dbReference type="PANTHER" id="PTHR30419:SF8">
    <property type="entry name" value="NITROGEN ASSIMILATION TRANSCRIPTIONAL ACTIVATOR-RELATED"/>
    <property type="match status" value="1"/>
</dbReference>
<dbReference type="InterPro" id="IPR005119">
    <property type="entry name" value="LysR_subst-bd"/>
</dbReference>
<organism evidence="6 7">
    <name type="scientific">Roseinatronobacter alkalisoli</name>
    <dbReference type="NCBI Taxonomy" id="3028235"/>
    <lineage>
        <taxon>Bacteria</taxon>
        <taxon>Pseudomonadati</taxon>
        <taxon>Pseudomonadota</taxon>
        <taxon>Alphaproteobacteria</taxon>
        <taxon>Rhodobacterales</taxon>
        <taxon>Paracoccaceae</taxon>
        <taxon>Roseinatronobacter</taxon>
    </lineage>
</organism>
<keyword evidence="2" id="KW-0805">Transcription regulation</keyword>
<evidence type="ECO:0000259" key="5">
    <source>
        <dbReference type="PROSITE" id="PS50931"/>
    </source>
</evidence>
<dbReference type="Gene3D" id="1.10.10.10">
    <property type="entry name" value="Winged helix-like DNA-binding domain superfamily/Winged helix DNA-binding domain"/>
    <property type="match status" value="1"/>
</dbReference>
<dbReference type="InterPro" id="IPR050950">
    <property type="entry name" value="HTH-type_LysR_regulators"/>
</dbReference>
<dbReference type="PROSITE" id="PS50931">
    <property type="entry name" value="HTH_LYSR"/>
    <property type="match status" value="1"/>
</dbReference>
<evidence type="ECO:0000256" key="3">
    <source>
        <dbReference type="ARBA" id="ARBA00023125"/>
    </source>
</evidence>
<feature type="domain" description="HTH lysR-type" evidence="5">
    <location>
        <begin position="14"/>
        <end position="71"/>
    </location>
</feature>
<keyword evidence="7" id="KW-1185">Reference proteome</keyword>
<sequence>MPEPRDADRLTRDLDWNLLRSFVVMAEARSITDAAQRLRLTQPSVSTALKKLEDRIGKRLIDRTPGRYELTRAGALLYREAVEIHGAVHRLSTLMRDMTDEVRGHVRIAVASHVVCPLFDQVLAEFHARHPRATLSISVLGSSAALASVTARTASFAICLVHRRDPKIEYLRLYREFFGLFCGPPHPLFGRRDLRQKDLAGHAAVSFETDRLHDALRSVTLLRAQSELNEQIIGTSSHLEEVRRMVIAGLGIGPLPLHVVARDVQDGLLWRLPPYDMPPAIDVHLVWNPKATLNRAETALLEAIQHAISLVPMTARTYGLSAEEDGSASVAE</sequence>
<proteinExistence type="inferred from homology"/>
<evidence type="ECO:0000313" key="6">
    <source>
        <dbReference type="EMBL" id="MDD7973077.1"/>
    </source>
</evidence>
<dbReference type="InterPro" id="IPR036390">
    <property type="entry name" value="WH_DNA-bd_sf"/>
</dbReference>
<dbReference type="CDD" id="cd05466">
    <property type="entry name" value="PBP2_LTTR_substrate"/>
    <property type="match status" value="1"/>
</dbReference>